<dbReference type="InterPro" id="IPR016032">
    <property type="entry name" value="Sig_transdc_resp-reg_C-effctor"/>
</dbReference>
<evidence type="ECO:0000256" key="1">
    <source>
        <dbReference type="ARBA" id="ARBA00005820"/>
    </source>
</evidence>
<dbReference type="SMART" id="SM00862">
    <property type="entry name" value="Trans_reg_C"/>
    <property type="match status" value="1"/>
</dbReference>
<keyword evidence="4" id="KW-0804">Transcription</keyword>
<evidence type="ECO:0000256" key="3">
    <source>
        <dbReference type="ARBA" id="ARBA00023125"/>
    </source>
</evidence>
<dbReference type="SUPFAM" id="SSF48452">
    <property type="entry name" value="TPR-like"/>
    <property type="match status" value="1"/>
</dbReference>
<dbReference type="InterPro" id="IPR005158">
    <property type="entry name" value="BTAD"/>
</dbReference>
<evidence type="ECO:0000259" key="7">
    <source>
        <dbReference type="PROSITE" id="PS51782"/>
    </source>
</evidence>
<dbReference type="Gene3D" id="3.10.350.10">
    <property type="entry name" value="LysM domain"/>
    <property type="match status" value="1"/>
</dbReference>
<proteinExistence type="inferred from homology"/>
<dbReference type="PROSITE" id="PS51782">
    <property type="entry name" value="LYSM"/>
    <property type="match status" value="1"/>
</dbReference>
<dbReference type="InterPro" id="IPR036388">
    <property type="entry name" value="WH-like_DNA-bd_sf"/>
</dbReference>
<evidence type="ECO:0000256" key="5">
    <source>
        <dbReference type="SAM" id="MobiDB-lite"/>
    </source>
</evidence>
<dbReference type="CDD" id="cd00118">
    <property type="entry name" value="LysM"/>
    <property type="match status" value="1"/>
</dbReference>
<comment type="caution">
    <text evidence="8">The sequence shown here is derived from an EMBL/GenBank/DDBJ whole genome shotgun (WGS) entry which is preliminary data.</text>
</comment>
<evidence type="ECO:0000256" key="2">
    <source>
        <dbReference type="ARBA" id="ARBA00023015"/>
    </source>
</evidence>
<dbReference type="InterPro" id="IPR051677">
    <property type="entry name" value="AfsR-DnrI-RedD_regulator"/>
</dbReference>
<keyword evidence="6" id="KW-0812">Transmembrane</keyword>
<dbReference type="Gene3D" id="1.25.40.10">
    <property type="entry name" value="Tetratricopeptide repeat domain"/>
    <property type="match status" value="1"/>
</dbReference>
<feature type="region of interest" description="Disordered" evidence="5">
    <location>
        <begin position="630"/>
        <end position="649"/>
    </location>
</feature>
<keyword evidence="6" id="KW-1133">Transmembrane helix</keyword>
<feature type="region of interest" description="Disordered" evidence="5">
    <location>
        <begin position="737"/>
        <end position="764"/>
    </location>
</feature>
<dbReference type="GO" id="GO:0003677">
    <property type="term" value="F:DNA binding"/>
    <property type="evidence" value="ECO:0007669"/>
    <property type="project" value="UniProtKB-KW"/>
</dbReference>
<feature type="region of interest" description="Disordered" evidence="5">
    <location>
        <begin position="241"/>
        <end position="348"/>
    </location>
</feature>
<feature type="domain" description="LysM" evidence="7">
    <location>
        <begin position="187"/>
        <end position="244"/>
    </location>
</feature>
<dbReference type="GO" id="GO:0006355">
    <property type="term" value="P:regulation of DNA-templated transcription"/>
    <property type="evidence" value="ECO:0007669"/>
    <property type="project" value="InterPro"/>
</dbReference>
<feature type="region of interest" description="Disordered" evidence="5">
    <location>
        <begin position="674"/>
        <end position="722"/>
    </location>
</feature>
<feature type="transmembrane region" description="Helical" evidence="6">
    <location>
        <begin position="59"/>
        <end position="80"/>
    </location>
</feature>
<dbReference type="InterPro" id="IPR018392">
    <property type="entry name" value="LysM"/>
</dbReference>
<keyword evidence="2" id="KW-0805">Transcription regulation</keyword>
<accession>A0A917WU51</accession>
<dbReference type="SMART" id="SM01043">
    <property type="entry name" value="BTAD"/>
    <property type="match status" value="1"/>
</dbReference>
<reference evidence="8" key="2">
    <citation type="submission" date="2020-09" db="EMBL/GenBank/DDBJ databases">
        <authorList>
            <person name="Sun Q."/>
            <person name="Zhou Y."/>
        </authorList>
    </citation>
    <scope>NUCLEOTIDE SEQUENCE</scope>
    <source>
        <strain evidence="8">CGMCC 4.7312</strain>
    </source>
</reference>
<evidence type="ECO:0000313" key="8">
    <source>
        <dbReference type="EMBL" id="GGM28973.1"/>
    </source>
</evidence>
<keyword evidence="3" id="KW-0238">DNA-binding</keyword>
<feature type="compositionally biased region" description="Low complexity" evidence="5">
    <location>
        <begin position="630"/>
        <end position="640"/>
    </location>
</feature>
<dbReference type="SUPFAM" id="SSF46894">
    <property type="entry name" value="C-terminal effector domain of the bipartite response regulators"/>
    <property type="match status" value="1"/>
</dbReference>
<dbReference type="GO" id="GO:0000160">
    <property type="term" value="P:phosphorelay signal transduction system"/>
    <property type="evidence" value="ECO:0007669"/>
    <property type="project" value="InterPro"/>
</dbReference>
<feature type="compositionally biased region" description="Low complexity" evidence="5">
    <location>
        <begin position="323"/>
        <end position="343"/>
    </location>
</feature>
<dbReference type="InterPro" id="IPR036779">
    <property type="entry name" value="LysM_dom_sf"/>
</dbReference>
<feature type="compositionally biased region" description="Low complexity" evidence="5">
    <location>
        <begin position="284"/>
        <end position="293"/>
    </location>
</feature>
<dbReference type="PANTHER" id="PTHR35807:SF1">
    <property type="entry name" value="TRANSCRIPTIONAL REGULATOR REDD"/>
    <property type="match status" value="1"/>
</dbReference>
<name>A0A917WU51_9ACTN</name>
<evidence type="ECO:0000256" key="6">
    <source>
        <dbReference type="SAM" id="Phobius"/>
    </source>
</evidence>
<dbReference type="InterPro" id="IPR001867">
    <property type="entry name" value="OmpR/PhoB-type_DNA-bd"/>
</dbReference>
<dbReference type="Pfam" id="PF03704">
    <property type="entry name" value="BTAD"/>
    <property type="match status" value="1"/>
</dbReference>
<dbReference type="Gene3D" id="1.10.10.10">
    <property type="entry name" value="Winged helix-like DNA-binding domain superfamily/Winged helix DNA-binding domain"/>
    <property type="match status" value="1"/>
</dbReference>
<dbReference type="EMBL" id="BMNB01000004">
    <property type="protein sequence ID" value="GGM28973.1"/>
    <property type="molecule type" value="Genomic_DNA"/>
</dbReference>
<dbReference type="InterPro" id="IPR011990">
    <property type="entry name" value="TPR-like_helical_dom_sf"/>
</dbReference>
<sequence length="1018" mass="106006">MFAFLAATARRLAGLGFLALLTAGVPYALVRYVGWPLPRQVPTWSDVGVALTSPLTDSMLGNAVVCLLWIAWAAFIWSLIAEIAETVAGIRLPQPKAIAPARGLAALLVAAVAGGVLATAAQAAPALTEPANATGHRAPATAPSHIGPETAVAVPAAPAPTQAPAAAAPALRLAAGQITLVAAGQDYTCTVQRGDTLSEIAEEWLGDANRWPEIWALNRGTHFDTVGGTFTSPHLIHPGWTLELPDDAVPPAAARPATPAPPPPPEAEETPGIPAAPEAPTPAPSASEPANPTTTPPQPSPTVSRPADDGVTEPTPATPAPATPVGTPGGTSADAPASTSPSAQPERPSGIALLTGSWIDLGLAVAIAAAAALVWAHRRRRYQPRPPSAHTRTDDADLDRMPDVVSRIRRSLRADAAEDDNQADIPDTTTASTASAHDHRLLDDDEGQADPESSGDERSATPVPVVPALDNPLVSVWPPAGLGLTGPGAEAAGRGFLTAALATGGIDNPDARSWVVIGSATAATLLGAAAVALPETPRLTVTGGLDDALDILETQTLHRTRLVYQHEVDTIAELRHADPYEEPQPPVLLIADATASHERARIAALLAQGQRLDIHGVLLGPWPDGDTVVVDTDGTTTPADGETRHGTHPADIGRLAVLTPAETIDLLATLAEAHTGQHRPSAPTVSPPPANGHGPRPASVGTPGTDKPDQAEPGQAAAGAETPVPAAAGVSALAVAPRAEPHTTPAGDTSAEQGEEQPALTEGRVEVRVLGGARIVDMDTTVPLRAKALELLVYLAVHDGDAAQDSILDDLLPEAPAAKAPHRLHTYVSALRKTLARTGGPATYLTHPSRRYALTRDAFDTDLWRMRDALRYAERARDDAERIAALRCAVDAYGGALADGFDYEWIEAHREGIRRQALDAHLALAAATDDPTEALTVLHAAIRHDPYAEPVYQQAMRAHAALGHLDEIRALRRTLTHRLEEIDAEPSDDTVALADRLIAGLRQRPAGQPNPRDTGRHP</sequence>
<dbReference type="PANTHER" id="PTHR35807">
    <property type="entry name" value="TRANSCRIPTIONAL REGULATOR REDD-RELATED"/>
    <property type="match status" value="1"/>
</dbReference>
<organism evidence="8 9">
    <name type="scientific">Micromonospora sonchi</name>
    <dbReference type="NCBI Taxonomy" id="1763543"/>
    <lineage>
        <taxon>Bacteria</taxon>
        <taxon>Bacillati</taxon>
        <taxon>Actinomycetota</taxon>
        <taxon>Actinomycetes</taxon>
        <taxon>Micromonosporales</taxon>
        <taxon>Micromonosporaceae</taxon>
        <taxon>Micromonospora</taxon>
    </lineage>
</organism>
<dbReference type="RefSeq" id="WP_189041388.1">
    <property type="nucleotide sequence ID" value="NZ_BMNB01000004.1"/>
</dbReference>
<evidence type="ECO:0000313" key="9">
    <source>
        <dbReference type="Proteomes" id="UP000608890"/>
    </source>
</evidence>
<feature type="transmembrane region" description="Helical" evidence="6">
    <location>
        <begin position="101"/>
        <end position="121"/>
    </location>
</feature>
<feature type="compositionally biased region" description="Basic and acidic residues" evidence="5">
    <location>
        <begin position="391"/>
        <end position="402"/>
    </location>
</feature>
<protein>
    <recommendedName>
        <fullName evidence="7">LysM domain-containing protein</fullName>
    </recommendedName>
</protein>
<evidence type="ECO:0000256" key="4">
    <source>
        <dbReference type="ARBA" id="ARBA00023163"/>
    </source>
</evidence>
<dbReference type="Proteomes" id="UP000608890">
    <property type="component" value="Unassembled WGS sequence"/>
</dbReference>
<feature type="region of interest" description="Disordered" evidence="5">
    <location>
        <begin position="381"/>
        <end position="465"/>
    </location>
</feature>
<dbReference type="AlphaFoldDB" id="A0A917WU51"/>
<feature type="compositionally biased region" description="Low complexity" evidence="5">
    <location>
        <begin position="711"/>
        <end position="722"/>
    </location>
</feature>
<keyword evidence="6" id="KW-0472">Membrane</keyword>
<comment type="similarity">
    <text evidence="1">Belongs to the AfsR/DnrI/RedD regulatory family.</text>
</comment>
<gene>
    <name evidence="8" type="ORF">GCM10011608_12110</name>
</gene>
<reference evidence="8" key="1">
    <citation type="journal article" date="2014" name="Int. J. Syst. Evol. Microbiol.">
        <title>Complete genome sequence of Corynebacterium casei LMG S-19264T (=DSM 44701T), isolated from a smear-ripened cheese.</title>
        <authorList>
            <consortium name="US DOE Joint Genome Institute (JGI-PGF)"/>
            <person name="Walter F."/>
            <person name="Albersmeier A."/>
            <person name="Kalinowski J."/>
            <person name="Ruckert C."/>
        </authorList>
    </citation>
    <scope>NUCLEOTIDE SEQUENCE</scope>
    <source>
        <strain evidence="8">CGMCC 4.7312</strain>
    </source>
</reference>
<keyword evidence="9" id="KW-1185">Reference proteome</keyword>